<dbReference type="PANTHER" id="PTHR21136:SF168">
    <property type="entry name" value="VESICLE-ASSOCIATED MEMBRANE PROTEIN 9"/>
    <property type="match status" value="1"/>
</dbReference>
<dbReference type="eggNOG" id="KOG0860">
    <property type="taxonomic scope" value="Eukaryota"/>
</dbReference>
<dbReference type="InterPro" id="IPR038426">
    <property type="entry name" value="Nyv1_longin_sf"/>
</dbReference>
<gene>
    <name evidence="5" type="ORF">ZYGR_0AK02930</name>
</gene>
<dbReference type="Pfam" id="PF00957">
    <property type="entry name" value="Synaptobrevin"/>
    <property type="match status" value="1"/>
</dbReference>
<dbReference type="PANTHER" id="PTHR21136">
    <property type="entry name" value="SNARE PROTEINS"/>
    <property type="match status" value="1"/>
</dbReference>
<dbReference type="GO" id="GO:0016020">
    <property type="term" value="C:membrane"/>
    <property type="evidence" value="ECO:0007669"/>
    <property type="project" value="InterPro"/>
</dbReference>
<keyword evidence="1" id="KW-0813">Transport</keyword>
<dbReference type="Gene3D" id="3.30.450.230">
    <property type="entry name" value="Vacuolar R-SNARE Nyv1, longin domain"/>
    <property type="match status" value="1"/>
</dbReference>
<evidence type="ECO:0000313" key="5">
    <source>
        <dbReference type="EMBL" id="GAV53791.1"/>
    </source>
</evidence>
<evidence type="ECO:0000256" key="1">
    <source>
        <dbReference type="ARBA" id="ARBA00022927"/>
    </source>
</evidence>
<dbReference type="PROSITE" id="PS50892">
    <property type="entry name" value="V_SNARE"/>
    <property type="match status" value="1"/>
</dbReference>
<keyword evidence="3" id="KW-1133">Transmembrane helix</keyword>
<evidence type="ECO:0000256" key="2">
    <source>
        <dbReference type="PROSITE-ProRule" id="PRU00290"/>
    </source>
</evidence>
<dbReference type="Gene3D" id="1.20.5.110">
    <property type="match status" value="1"/>
</dbReference>
<keyword evidence="3" id="KW-0812">Transmembrane</keyword>
<protein>
    <recommendedName>
        <fullName evidence="4">V-SNARE coiled-coil homology domain-containing protein</fullName>
    </recommendedName>
</protein>
<dbReference type="Proteomes" id="UP000187013">
    <property type="component" value="Unassembled WGS sequence"/>
</dbReference>
<dbReference type="EMBL" id="BDGX01000037">
    <property type="protein sequence ID" value="GAV53791.1"/>
    <property type="molecule type" value="Genomic_DNA"/>
</dbReference>
<dbReference type="InterPro" id="IPR001388">
    <property type="entry name" value="Synaptobrevin-like"/>
</dbReference>
<accession>A0A1Q3ADP5</accession>
<feature type="transmembrane region" description="Helical" evidence="3">
    <location>
        <begin position="216"/>
        <end position="237"/>
    </location>
</feature>
<organism evidence="5 6">
    <name type="scientific">Zygosaccharomyces rouxii</name>
    <dbReference type="NCBI Taxonomy" id="4956"/>
    <lineage>
        <taxon>Eukaryota</taxon>
        <taxon>Fungi</taxon>
        <taxon>Dikarya</taxon>
        <taxon>Ascomycota</taxon>
        <taxon>Saccharomycotina</taxon>
        <taxon>Saccharomycetes</taxon>
        <taxon>Saccharomycetales</taxon>
        <taxon>Saccharomycetaceae</taxon>
        <taxon>Zygosaccharomyces</taxon>
    </lineage>
</organism>
<dbReference type="PRINTS" id="PR00219">
    <property type="entry name" value="SYNAPTOBREVN"/>
</dbReference>
<comment type="caution">
    <text evidence="5">The sequence shown here is derived from an EMBL/GenBank/DDBJ whole genome shotgun (WGS) entry which is preliminary data.</text>
</comment>
<sequence>MEMKKFQVSYVEVVHQGRCQASCFQQVEDTGSTYGSVGASAGSKELFQRLTHDMVLPKVIPVQGNKVTKLSLHLIDGYDCYYTTAPTEEGVGFDVLVSFTRGHVPKILPIRLLSELKDPPLPHTDNQLNQRICNVLDRFHGELLSYRDSGEHADGTEADLQDIFQVMNDNIDKFLQRQERLSLLVDKTSQLNNNSLTFKRKANRIRQRMWWHRAKGITLLIFSIILCIGALIMFLYIR</sequence>
<dbReference type="GO" id="GO:0016192">
    <property type="term" value="P:vesicle-mediated transport"/>
    <property type="evidence" value="ECO:0007669"/>
    <property type="project" value="InterPro"/>
</dbReference>
<dbReference type="OrthoDB" id="190375at2759"/>
<keyword evidence="1" id="KW-0653">Protein transport</keyword>
<evidence type="ECO:0000313" key="6">
    <source>
        <dbReference type="Proteomes" id="UP000187013"/>
    </source>
</evidence>
<evidence type="ECO:0000256" key="3">
    <source>
        <dbReference type="SAM" id="Phobius"/>
    </source>
</evidence>
<dbReference type="InterPro" id="IPR019005">
    <property type="entry name" value="Vacuolar_R-SNAR_Nyv1_longi_dom"/>
</dbReference>
<dbReference type="InterPro" id="IPR051097">
    <property type="entry name" value="Synaptobrevin-like_transport"/>
</dbReference>
<keyword evidence="3" id="KW-0472">Membrane</keyword>
<reference evidence="5 6" key="1">
    <citation type="submission" date="2016-08" db="EMBL/GenBank/DDBJ databases">
        <title>Draft genome sequence of allopolyploid Zygosaccharomyces rouxii.</title>
        <authorList>
            <person name="Watanabe J."/>
            <person name="Uehara K."/>
            <person name="Mogi Y."/>
            <person name="Tsukioka Y."/>
        </authorList>
    </citation>
    <scope>NUCLEOTIDE SEQUENCE [LARGE SCALE GENOMIC DNA]</scope>
    <source>
        <strain evidence="5 6">NBRC 110957</strain>
    </source>
</reference>
<evidence type="ECO:0000259" key="4">
    <source>
        <dbReference type="PROSITE" id="PS50892"/>
    </source>
</evidence>
<keyword evidence="2" id="KW-0175">Coiled coil</keyword>
<dbReference type="CDD" id="cd15843">
    <property type="entry name" value="R-SNARE"/>
    <property type="match status" value="1"/>
</dbReference>
<dbReference type="Pfam" id="PF09426">
    <property type="entry name" value="Nyv1_longin"/>
    <property type="match status" value="1"/>
</dbReference>
<dbReference type="AlphaFoldDB" id="A0A1Q3ADP5"/>
<dbReference type="SUPFAM" id="SSF58038">
    <property type="entry name" value="SNARE fusion complex"/>
    <property type="match status" value="1"/>
</dbReference>
<feature type="domain" description="V-SNARE coiled-coil homology" evidence="4">
    <location>
        <begin position="152"/>
        <end position="212"/>
    </location>
</feature>
<name>A0A1Q3ADP5_ZYGRO</name>
<proteinExistence type="predicted"/>
<dbReference type="InterPro" id="IPR042855">
    <property type="entry name" value="V_SNARE_CC"/>
</dbReference>
<dbReference type="GO" id="GO:0015031">
    <property type="term" value="P:protein transport"/>
    <property type="evidence" value="ECO:0007669"/>
    <property type="project" value="UniProtKB-KW"/>
</dbReference>